<evidence type="ECO:0000256" key="1">
    <source>
        <dbReference type="ARBA" id="ARBA00001974"/>
    </source>
</evidence>
<dbReference type="PROSITE" id="PS00624">
    <property type="entry name" value="GMC_OXRED_2"/>
    <property type="match status" value="1"/>
</dbReference>
<accession>A0ABS1U6Y7</accession>
<keyword evidence="3 5" id="KW-0285">Flavoprotein</keyword>
<dbReference type="SUPFAM" id="SSF54373">
    <property type="entry name" value="FAD-linked reductases, C-terminal domain"/>
    <property type="match status" value="1"/>
</dbReference>
<evidence type="ECO:0000256" key="3">
    <source>
        <dbReference type="ARBA" id="ARBA00022630"/>
    </source>
</evidence>
<dbReference type="InterPro" id="IPR012132">
    <property type="entry name" value="GMC_OxRdtase"/>
</dbReference>
<dbReference type="InterPro" id="IPR036188">
    <property type="entry name" value="FAD/NAD-bd_sf"/>
</dbReference>
<sequence>MQTYDYILIGAGSAGAVVASRLSADTTMRVLLLEAGPSGHPWTHIPIGYARMITNPAVNWLYSSEPEPSTNGRRLAVPRGRMLGGSSSLNGLAFVRGQAQDFDSWAQMGNPGWSYEDVLPFFKRMERYEGGGDDRFRGRDGPLRVTNPRPDDPLYASLIAAAGEVGIPYNPDYNGAVQDGIAMSQATIAWGRRMSTAACYLAPARHRPNLHIETSALAEALLLEGRRCVGVRYAVGRERREARAAREVVVSAGSINSPQLLELSGIGQPDRLSALGIEVRHALPGVGENLRDHYAPRTRWAVGAKGYTFNDLGRGVGLARQALRFALRRDGMLGMVAAPLRAFVRSREGLEAPDLLLGWVPMLMELTPKGPRLSRESGMTCYAHPMRPESRGHIHITSADPRQPPAISFNFLSSPVDAALTLQAIRVARAIMNAPSMARLQVTEIAPGTDCTGDDETLDWVRRTAETTYHPVGTCKMGGDPVAVVDARLRVHGIGGLRVADASIMPTLTSGNTNAPSIMIGEKAADMILADAA</sequence>
<evidence type="ECO:0000259" key="7">
    <source>
        <dbReference type="PROSITE" id="PS00624"/>
    </source>
</evidence>
<dbReference type="PANTHER" id="PTHR11552:SF147">
    <property type="entry name" value="CHOLINE DEHYDROGENASE, MITOCHONDRIAL"/>
    <property type="match status" value="1"/>
</dbReference>
<evidence type="ECO:0000259" key="6">
    <source>
        <dbReference type="PROSITE" id="PS00623"/>
    </source>
</evidence>
<feature type="domain" description="Glucose-methanol-choline oxidoreductase N-terminal" evidence="7">
    <location>
        <begin position="253"/>
        <end position="267"/>
    </location>
</feature>
<dbReference type="PROSITE" id="PS00623">
    <property type="entry name" value="GMC_OXRED_1"/>
    <property type="match status" value="1"/>
</dbReference>
<evidence type="ECO:0000313" key="8">
    <source>
        <dbReference type="EMBL" id="MBL6080464.1"/>
    </source>
</evidence>
<dbReference type="InterPro" id="IPR000172">
    <property type="entry name" value="GMC_OxRdtase_N"/>
</dbReference>
<dbReference type="PANTHER" id="PTHR11552">
    <property type="entry name" value="GLUCOSE-METHANOL-CHOLINE GMC OXIDOREDUCTASE"/>
    <property type="match status" value="1"/>
</dbReference>
<dbReference type="Pfam" id="PF05199">
    <property type="entry name" value="GMC_oxred_C"/>
    <property type="match status" value="1"/>
</dbReference>
<reference evidence="8 9" key="1">
    <citation type="submission" date="2021-01" db="EMBL/GenBank/DDBJ databases">
        <title>Belnapia mucosa sp. nov. and Belnapia arida sp. nov., isolated from the Tabernas Desert (Almeria, Spain).</title>
        <authorList>
            <person name="Molina-Menor E."/>
            <person name="Vidal-Verdu A."/>
            <person name="Calonge A."/>
            <person name="Satari L."/>
            <person name="Pereto J."/>
            <person name="Porcar M."/>
        </authorList>
    </citation>
    <scope>NUCLEOTIDE SEQUENCE [LARGE SCALE GENOMIC DNA]</scope>
    <source>
        <strain evidence="8 9">T18</strain>
    </source>
</reference>
<dbReference type="Proteomes" id="UP000660885">
    <property type="component" value="Unassembled WGS sequence"/>
</dbReference>
<proteinExistence type="inferred from homology"/>
<dbReference type="InterPro" id="IPR007867">
    <property type="entry name" value="GMC_OxRtase_C"/>
</dbReference>
<comment type="similarity">
    <text evidence="2 5">Belongs to the GMC oxidoreductase family.</text>
</comment>
<dbReference type="SUPFAM" id="SSF51905">
    <property type="entry name" value="FAD/NAD(P)-binding domain"/>
    <property type="match status" value="1"/>
</dbReference>
<name>A0ABS1U6Y7_9PROT</name>
<dbReference type="PIRSF" id="PIRSF000137">
    <property type="entry name" value="Alcohol_oxidase"/>
    <property type="match status" value="1"/>
</dbReference>
<evidence type="ECO:0000256" key="5">
    <source>
        <dbReference type="RuleBase" id="RU003968"/>
    </source>
</evidence>
<evidence type="ECO:0000313" key="9">
    <source>
        <dbReference type="Proteomes" id="UP000660885"/>
    </source>
</evidence>
<gene>
    <name evidence="8" type="ORF">JMJ56_20820</name>
</gene>
<comment type="caution">
    <text evidence="8">The sequence shown here is derived from an EMBL/GenBank/DDBJ whole genome shotgun (WGS) entry which is preliminary data.</text>
</comment>
<evidence type="ECO:0000256" key="4">
    <source>
        <dbReference type="ARBA" id="ARBA00022827"/>
    </source>
</evidence>
<dbReference type="Gene3D" id="3.50.50.60">
    <property type="entry name" value="FAD/NAD(P)-binding domain"/>
    <property type="match status" value="1"/>
</dbReference>
<dbReference type="Pfam" id="PF00732">
    <property type="entry name" value="GMC_oxred_N"/>
    <property type="match status" value="1"/>
</dbReference>
<comment type="cofactor">
    <cofactor evidence="1">
        <name>FAD</name>
        <dbReference type="ChEBI" id="CHEBI:57692"/>
    </cofactor>
</comment>
<keyword evidence="4 5" id="KW-0274">FAD</keyword>
<dbReference type="EMBL" id="JAETWB010000014">
    <property type="protein sequence ID" value="MBL6080464.1"/>
    <property type="molecule type" value="Genomic_DNA"/>
</dbReference>
<protein>
    <submittedName>
        <fullName evidence="8">GMC family oxidoreductase N-terminal domain-containing protein</fullName>
    </submittedName>
</protein>
<evidence type="ECO:0000256" key="2">
    <source>
        <dbReference type="ARBA" id="ARBA00010790"/>
    </source>
</evidence>
<organism evidence="8 9">
    <name type="scientific">Belnapia arida</name>
    <dbReference type="NCBI Taxonomy" id="2804533"/>
    <lineage>
        <taxon>Bacteria</taxon>
        <taxon>Pseudomonadati</taxon>
        <taxon>Pseudomonadota</taxon>
        <taxon>Alphaproteobacteria</taxon>
        <taxon>Acetobacterales</taxon>
        <taxon>Roseomonadaceae</taxon>
        <taxon>Belnapia</taxon>
    </lineage>
</organism>
<keyword evidence="9" id="KW-1185">Reference proteome</keyword>
<dbReference type="RefSeq" id="WP_202833698.1">
    <property type="nucleotide sequence ID" value="NZ_JAETWB010000014.1"/>
</dbReference>
<dbReference type="Gene3D" id="3.30.410.40">
    <property type="match status" value="1"/>
</dbReference>
<feature type="domain" description="Glucose-methanol-choline oxidoreductase N-terminal" evidence="6">
    <location>
        <begin position="80"/>
        <end position="103"/>
    </location>
</feature>